<dbReference type="Pfam" id="PF03328">
    <property type="entry name" value="HpcH_HpaI"/>
    <property type="match status" value="1"/>
</dbReference>
<feature type="domain" description="HpcH/HpaI aldolase/citrate lyase" evidence="7">
    <location>
        <begin position="19"/>
        <end position="243"/>
    </location>
</feature>
<dbReference type="InterPro" id="IPR015813">
    <property type="entry name" value="Pyrv/PenolPyrv_kinase-like_dom"/>
</dbReference>
<dbReference type="GO" id="GO:0046872">
    <property type="term" value="F:metal ion binding"/>
    <property type="evidence" value="ECO:0007669"/>
    <property type="project" value="UniProtKB-KW"/>
</dbReference>
<accession>A0A4Q1KBT0</accession>
<comment type="caution">
    <text evidence="8">The sequence shown here is derived from an EMBL/GenBank/DDBJ whole genome shotgun (WGS) entry which is preliminary data.</text>
</comment>
<comment type="cofactor">
    <cofactor evidence="1">
        <name>a divalent metal cation</name>
        <dbReference type="ChEBI" id="CHEBI:60240"/>
    </cofactor>
</comment>
<sequence length="270" mass="28188">MWESDVNAFKQAIGEHRPQIGFWQALASSYTCEISAGAGFDWLLIDAEHAPNDVPLVLAQLQAASAYPVEPVVRLPVGDPVLIKQYLDIGARSLLIPMIEDAAMATAMVSATRYPPHGIRGVGTAIGRGSRWNRTPGYIRNAAEDICLLLQVESRAAIANVGAIARTEGVDGVFIGPSDLAADLGHLGDAAHPEVQEAIEGAIVAIRAAGKPVGMLMADEALARRYLEIGASFVAVGTDVTILARGAEALAARFAGGDPRPANSGAGGVY</sequence>
<dbReference type="Proteomes" id="UP000290958">
    <property type="component" value="Unassembled WGS sequence"/>
</dbReference>
<evidence type="ECO:0000256" key="6">
    <source>
        <dbReference type="ARBA" id="ARBA00045074"/>
    </source>
</evidence>
<protein>
    <submittedName>
        <fullName evidence="8">4-hydroxy-2-oxoheptanedioate aldolase</fullName>
        <ecNumber evidence="8">4.1.2.52</ecNumber>
    </submittedName>
</protein>
<dbReference type="PANTHER" id="PTHR30502">
    <property type="entry name" value="2-KETO-3-DEOXY-L-RHAMNONATE ALDOLASE"/>
    <property type="match status" value="1"/>
</dbReference>
<evidence type="ECO:0000313" key="9">
    <source>
        <dbReference type="Proteomes" id="UP000290958"/>
    </source>
</evidence>
<dbReference type="PANTHER" id="PTHR30502:SF0">
    <property type="entry name" value="PHOSPHOENOLPYRUVATE CARBOXYLASE FAMILY PROTEIN"/>
    <property type="match status" value="1"/>
</dbReference>
<dbReference type="OrthoDB" id="9802624at2"/>
<dbReference type="InterPro" id="IPR005000">
    <property type="entry name" value="Aldolase/citrate-lyase_domain"/>
</dbReference>
<gene>
    <name evidence="8" type="primary">hpaI</name>
    <name evidence="8" type="ORF">EQG66_14960</name>
</gene>
<evidence type="ECO:0000256" key="2">
    <source>
        <dbReference type="ARBA" id="ARBA00005568"/>
    </source>
</evidence>
<evidence type="ECO:0000256" key="1">
    <source>
        <dbReference type="ARBA" id="ARBA00001968"/>
    </source>
</evidence>
<evidence type="ECO:0000256" key="3">
    <source>
        <dbReference type="ARBA" id="ARBA00022723"/>
    </source>
</evidence>
<keyword evidence="9" id="KW-1185">Reference proteome</keyword>
<dbReference type="EC" id="4.1.2.52" evidence="8"/>
<evidence type="ECO:0000256" key="4">
    <source>
        <dbReference type="ARBA" id="ARBA00023239"/>
    </source>
</evidence>
<dbReference type="InterPro" id="IPR012689">
    <property type="entry name" value="HpaI"/>
</dbReference>
<evidence type="ECO:0000256" key="5">
    <source>
        <dbReference type="ARBA" id="ARBA00023317"/>
    </source>
</evidence>
<keyword evidence="3" id="KW-0479">Metal-binding</keyword>
<name>A0A4Q1KBT0_9SPHN</name>
<dbReference type="GO" id="GO:0005737">
    <property type="term" value="C:cytoplasm"/>
    <property type="evidence" value="ECO:0007669"/>
    <property type="project" value="UniProtKB-ARBA"/>
</dbReference>
<dbReference type="FunFam" id="3.20.20.60:FF:000004">
    <property type="entry name" value="5-keto-4-deoxy-D-glucarate aldolase"/>
    <property type="match status" value="1"/>
</dbReference>
<keyword evidence="5" id="KW-0670">Pyruvate</keyword>
<dbReference type="InterPro" id="IPR040442">
    <property type="entry name" value="Pyrv_kinase-like_dom_sf"/>
</dbReference>
<dbReference type="SUPFAM" id="SSF51621">
    <property type="entry name" value="Phosphoenolpyruvate/pyruvate domain"/>
    <property type="match status" value="1"/>
</dbReference>
<dbReference type="Gene3D" id="3.20.20.60">
    <property type="entry name" value="Phosphoenolpyruvate-binding domains"/>
    <property type="match status" value="1"/>
</dbReference>
<comment type="similarity">
    <text evidence="2">Belongs to the HpcH/HpaI aldolase family.</text>
</comment>
<dbReference type="AlphaFoldDB" id="A0A4Q1KBT0"/>
<dbReference type="InterPro" id="IPR050251">
    <property type="entry name" value="HpcH-HpaI_aldolase"/>
</dbReference>
<evidence type="ECO:0000259" key="7">
    <source>
        <dbReference type="Pfam" id="PF03328"/>
    </source>
</evidence>
<organism evidence="8 9">
    <name type="scientific">Sphingobium fluviale</name>
    <dbReference type="NCBI Taxonomy" id="2506423"/>
    <lineage>
        <taxon>Bacteria</taxon>
        <taxon>Pseudomonadati</taxon>
        <taxon>Pseudomonadota</taxon>
        <taxon>Alphaproteobacteria</taxon>
        <taxon>Sphingomonadales</taxon>
        <taxon>Sphingomonadaceae</taxon>
        <taxon>Sphingobium</taxon>
    </lineage>
</organism>
<dbReference type="NCBIfam" id="TIGR02311">
    <property type="entry name" value="HpaI"/>
    <property type="match status" value="1"/>
</dbReference>
<evidence type="ECO:0000313" key="8">
    <source>
        <dbReference type="EMBL" id="RXR23854.1"/>
    </source>
</evidence>
<dbReference type="GO" id="GO:0010124">
    <property type="term" value="P:phenylacetate catabolic process"/>
    <property type="evidence" value="ECO:0007669"/>
    <property type="project" value="InterPro"/>
</dbReference>
<dbReference type="GO" id="GO:0016832">
    <property type="term" value="F:aldehyde-lyase activity"/>
    <property type="evidence" value="ECO:0007669"/>
    <property type="project" value="TreeGrafter"/>
</dbReference>
<proteinExistence type="inferred from homology"/>
<reference evidence="9" key="1">
    <citation type="submission" date="2019-01" db="EMBL/GenBank/DDBJ databases">
        <title>Cytophagaceae bacterium strain CAR-16.</title>
        <authorList>
            <person name="Chen W.-M."/>
        </authorList>
    </citation>
    <scope>NUCLEOTIDE SEQUENCE [LARGE SCALE GENOMIC DNA]</scope>
    <source>
        <strain evidence="9">CHR27</strain>
    </source>
</reference>
<dbReference type="EMBL" id="SBKP01000028">
    <property type="protein sequence ID" value="RXR23854.1"/>
    <property type="molecule type" value="Genomic_DNA"/>
</dbReference>
<keyword evidence="4 8" id="KW-0456">Lyase</keyword>
<comment type="catalytic activity">
    <reaction evidence="6">
        <text>D-glyceraldehyde + pyruvate = 2-dehydro-3-deoxy-L-galactonate</text>
        <dbReference type="Rhea" id="RHEA:80055"/>
        <dbReference type="ChEBI" id="CHEBI:15361"/>
        <dbReference type="ChEBI" id="CHEBI:17378"/>
        <dbReference type="ChEBI" id="CHEBI:75545"/>
    </reaction>
</comment>